<feature type="non-terminal residue" evidence="5">
    <location>
        <position position="1"/>
    </location>
</feature>
<proteinExistence type="predicted"/>
<dbReference type="InterPro" id="IPR013783">
    <property type="entry name" value="Ig-like_fold"/>
</dbReference>
<accession>A0AB35KE63</accession>
<protein>
    <submittedName>
        <fullName evidence="5">Ig-like domain-containing protein</fullName>
    </submittedName>
</protein>
<dbReference type="Pfam" id="PF17936">
    <property type="entry name" value="Big_6"/>
    <property type="match status" value="1"/>
</dbReference>
<comment type="caution">
    <text evidence="5">The sequence shown here is derived from an EMBL/GenBank/DDBJ whole genome shotgun (WGS) entry which is preliminary data.</text>
</comment>
<evidence type="ECO:0000313" key="5">
    <source>
        <dbReference type="EMBL" id="MDG5049521.1"/>
    </source>
</evidence>
<feature type="compositionally biased region" description="Polar residues" evidence="1">
    <location>
        <begin position="35"/>
        <end position="46"/>
    </location>
</feature>
<feature type="domain" description="Bacterial Ig" evidence="3">
    <location>
        <begin position="112"/>
        <end position="195"/>
    </location>
</feature>
<organism evidence="5 6">
    <name type="scientific">Lactococcus lactis</name>
    <dbReference type="NCBI Taxonomy" id="1358"/>
    <lineage>
        <taxon>Bacteria</taxon>
        <taxon>Bacillati</taxon>
        <taxon>Bacillota</taxon>
        <taxon>Bacilli</taxon>
        <taxon>Lactobacillales</taxon>
        <taxon>Streptococcaceae</taxon>
        <taxon>Lactococcus</taxon>
    </lineage>
</organism>
<dbReference type="InterPro" id="IPR046763">
    <property type="entry name" value="Phage_tube_C"/>
</dbReference>
<dbReference type="Proteomes" id="UP001152820">
    <property type="component" value="Unassembled WGS sequence"/>
</dbReference>
<dbReference type="NCBIfam" id="TIGR01167">
    <property type="entry name" value="LPXTG_anchor"/>
    <property type="match status" value="1"/>
</dbReference>
<evidence type="ECO:0000256" key="1">
    <source>
        <dbReference type="SAM" id="MobiDB-lite"/>
    </source>
</evidence>
<feature type="region of interest" description="Disordered" evidence="1">
    <location>
        <begin position="1"/>
        <end position="46"/>
    </location>
</feature>
<sequence>GTAGETGDYSVTLPGSVGPNAPLTVTATDEAGNESAPTSAVGSSDATATLPTTLKNSAGADISVTSKITNNSGIAVTNGQLSKGTYKVIYSASGYKDVTQNLVVSDPADTTAPEAPSVDTITGNTDTGYTVGGKGEPGSTITIKNPATGEVLGTTIVDKDGNYSIKLPMGVKPGTQLSATATDAAGNISDPTDFIIPVLTSGMAIGNSGDNMGGKYFSSGKLPATNGADTGWLGVIGTVILSLLGSLLFWRKNKKEDES</sequence>
<dbReference type="RefSeq" id="WP_278200322.1">
    <property type="nucleotide sequence ID" value="NZ_JAOWLO010000007.1"/>
</dbReference>
<feature type="domain" description="Phage tail tube protein C-terminal" evidence="4">
    <location>
        <begin position="35"/>
        <end position="107"/>
    </location>
</feature>
<feature type="transmembrane region" description="Helical" evidence="2">
    <location>
        <begin position="231"/>
        <end position="250"/>
    </location>
</feature>
<keyword evidence="2" id="KW-1133">Transmembrane helix</keyword>
<dbReference type="EMBL" id="JAOWLO010000007">
    <property type="protein sequence ID" value="MDG5049521.1"/>
    <property type="molecule type" value="Genomic_DNA"/>
</dbReference>
<evidence type="ECO:0000259" key="4">
    <source>
        <dbReference type="Pfam" id="PF20608"/>
    </source>
</evidence>
<dbReference type="Pfam" id="PF20608">
    <property type="entry name" value="Phage_tube_C"/>
    <property type="match status" value="1"/>
</dbReference>
<keyword evidence="2" id="KW-0812">Transmembrane</keyword>
<dbReference type="InterPro" id="IPR041498">
    <property type="entry name" value="Big_6"/>
</dbReference>
<evidence type="ECO:0000259" key="3">
    <source>
        <dbReference type="Pfam" id="PF17936"/>
    </source>
</evidence>
<keyword evidence="2" id="KW-0472">Membrane</keyword>
<dbReference type="AlphaFoldDB" id="A0AB35KE63"/>
<reference evidence="5" key="2">
    <citation type="journal article" date="2023" name="Food Microbiol.">
        <title>Evaluation of the fermentation potential of lactic acid bacteria isolated from herbs, fruits and vegetables as starter cultures in nut-based milk alternatives.</title>
        <authorList>
            <person name="Huang W."/>
            <person name="Dong A."/>
            <person name="Pham H.T."/>
            <person name="Zhou C."/>
            <person name="Huo Z."/>
            <person name="Watjen A.P."/>
            <person name="Prakash S."/>
            <person name="Bang-Berthelsen C.H."/>
            <person name="Turner M.S."/>
        </authorList>
    </citation>
    <scope>NUCLEOTIDE SEQUENCE</scope>
    <source>
        <strain evidence="5">593</strain>
    </source>
</reference>
<gene>
    <name evidence="5" type="ORF">OGZ38_10235</name>
</gene>
<dbReference type="Gene3D" id="2.60.40.10">
    <property type="entry name" value="Immunoglobulins"/>
    <property type="match status" value="2"/>
</dbReference>
<evidence type="ECO:0000256" key="2">
    <source>
        <dbReference type="SAM" id="Phobius"/>
    </source>
</evidence>
<name>A0AB35KE63_9LACT</name>
<evidence type="ECO:0000313" key="6">
    <source>
        <dbReference type="Proteomes" id="UP001152820"/>
    </source>
</evidence>
<reference evidence="5" key="1">
    <citation type="submission" date="2022-10" db="EMBL/GenBank/DDBJ databases">
        <authorList>
            <person name="Turner M.S."/>
            <person name="Huang W."/>
        </authorList>
    </citation>
    <scope>NUCLEOTIDE SEQUENCE</scope>
    <source>
        <strain evidence="5">593</strain>
    </source>
</reference>